<evidence type="ECO:0000313" key="1">
    <source>
        <dbReference type="EMBL" id="SVE12427.1"/>
    </source>
</evidence>
<organism evidence="1">
    <name type="scientific">marine metagenome</name>
    <dbReference type="NCBI Taxonomy" id="408172"/>
    <lineage>
        <taxon>unclassified sequences</taxon>
        <taxon>metagenomes</taxon>
        <taxon>ecological metagenomes</taxon>
    </lineage>
</organism>
<dbReference type="AlphaFoldDB" id="A0A383AX59"/>
<name>A0A383AX59_9ZZZZ</name>
<protein>
    <submittedName>
        <fullName evidence="1">Uncharacterized protein</fullName>
    </submittedName>
</protein>
<reference evidence="1" key="1">
    <citation type="submission" date="2018-05" db="EMBL/GenBank/DDBJ databases">
        <authorList>
            <person name="Lanie J.A."/>
            <person name="Ng W.-L."/>
            <person name="Kazmierczak K.M."/>
            <person name="Andrzejewski T.M."/>
            <person name="Davidsen T.M."/>
            <person name="Wayne K.J."/>
            <person name="Tettelin H."/>
            <person name="Glass J.I."/>
            <person name="Rusch D."/>
            <person name="Podicherti R."/>
            <person name="Tsui H.-C.T."/>
            <person name="Winkler M.E."/>
        </authorList>
    </citation>
    <scope>NUCLEOTIDE SEQUENCE</scope>
</reference>
<proteinExistence type="predicted"/>
<accession>A0A383AX59</accession>
<gene>
    <name evidence="1" type="ORF">METZ01_LOCUS465281</name>
</gene>
<sequence length="33" mass="3898">MFACKHAQLAQEHDLVMLESVWLLNSTVKDWRP</sequence>
<dbReference type="EMBL" id="UINC01195728">
    <property type="protein sequence ID" value="SVE12427.1"/>
    <property type="molecule type" value="Genomic_DNA"/>
</dbReference>